<dbReference type="InterPro" id="IPR014012">
    <property type="entry name" value="HSA_dom"/>
</dbReference>
<evidence type="ECO:0000256" key="3">
    <source>
        <dbReference type="SAM" id="MobiDB-lite"/>
    </source>
</evidence>
<evidence type="ECO:0000256" key="2">
    <source>
        <dbReference type="ARBA" id="ARBA00023242"/>
    </source>
</evidence>
<gene>
    <name evidence="5" type="ORF">EW145_g5643</name>
</gene>
<dbReference type="OrthoDB" id="5364245at2759"/>
<comment type="caution">
    <text evidence="5">The sequence shown here is derived from an EMBL/GenBank/DDBJ whole genome shotgun (WGS) entry which is preliminary data.</text>
</comment>
<proteinExistence type="predicted"/>
<keyword evidence="6" id="KW-1185">Reference proteome</keyword>
<feature type="region of interest" description="Disordered" evidence="3">
    <location>
        <begin position="161"/>
        <end position="194"/>
    </location>
</feature>
<feature type="region of interest" description="Disordered" evidence="3">
    <location>
        <begin position="129"/>
        <end position="148"/>
    </location>
</feature>
<evidence type="ECO:0000256" key="1">
    <source>
        <dbReference type="ARBA" id="ARBA00004123"/>
    </source>
</evidence>
<accession>A0A4S4KZA6</accession>
<dbReference type="PANTHER" id="PTHR46459:SF1">
    <property type="entry name" value="E1A-BINDING PROTEIN P400"/>
    <property type="match status" value="1"/>
</dbReference>
<feature type="domain" description="HSA" evidence="4">
    <location>
        <begin position="32"/>
        <end position="104"/>
    </location>
</feature>
<comment type="subcellular location">
    <subcellularLocation>
        <location evidence="1">Nucleus</location>
    </subcellularLocation>
</comment>
<dbReference type="GO" id="GO:0005634">
    <property type="term" value="C:nucleus"/>
    <property type="evidence" value="ECO:0007669"/>
    <property type="project" value="UniProtKB-SubCell"/>
</dbReference>
<dbReference type="EMBL" id="SGPK01000360">
    <property type="protein sequence ID" value="THH04272.1"/>
    <property type="molecule type" value="Genomic_DNA"/>
</dbReference>
<dbReference type="Pfam" id="PF07529">
    <property type="entry name" value="HSA"/>
    <property type="match status" value="1"/>
</dbReference>
<dbReference type="GO" id="GO:0003682">
    <property type="term" value="F:chromatin binding"/>
    <property type="evidence" value="ECO:0007669"/>
    <property type="project" value="TreeGrafter"/>
</dbReference>
<keyword evidence="2" id="KW-0539">Nucleus</keyword>
<dbReference type="GO" id="GO:0035267">
    <property type="term" value="C:NuA4 histone acetyltransferase complex"/>
    <property type="evidence" value="ECO:0007669"/>
    <property type="project" value="TreeGrafter"/>
</dbReference>
<name>A0A4S4KZA6_9AGAM</name>
<dbReference type="PROSITE" id="PS51204">
    <property type="entry name" value="HSA"/>
    <property type="match status" value="1"/>
</dbReference>
<feature type="compositionally biased region" description="Acidic residues" evidence="3">
    <location>
        <begin position="131"/>
        <end position="141"/>
    </location>
</feature>
<dbReference type="Proteomes" id="UP000308199">
    <property type="component" value="Unassembled WGS sequence"/>
</dbReference>
<sequence>MWIGITELKLIRAFERVEMLKHTGKWSFRQIKKQRVAAGLVKTHWDHVMDEMKWLQVDFREERRWKLALAHEISLWVLEWHEAGTQEKRIKLEICARWRRPDPIDEVPTAEVDVMDASKVSKKRSLVDFVSSDDEQEDDGGDQQGVDDVLRPDAMLSDALDDAQQHAIPVSDNSENSSTRMKMEETDDLSQSTQDANIENTAKTENADAQLALKATSNNLTMDSLPFASASVPETAPKEQKDGWTDEQLKVLRSSLFSLPEETLIVSFDQFVPPSEEDLAQTMKADTDFEKIST</sequence>
<dbReference type="GO" id="GO:0006281">
    <property type="term" value="P:DNA repair"/>
    <property type="evidence" value="ECO:0007669"/>
    <property type="project" value="TreeGrafter"/>
</dbReference>
<dbReference type="AlphaFoldDB" id="A0A4S4KZA6"/>
<protein>
    <recommendedName>
        <fullName evidence="4">HSA domain-containing protein</fullName>
    </recommendedName>
</protein>
<evidence type="ECO:0000313" key="5">
    <source>
        <dbReference type="EMBL" id="THH04272.1"/>
    </source>
</evidence>
<reference evidence="5 6" key="1">
    <citation type="submission" date="2019-02" db="EMBL/GenBank/DDBJ databases">
        <title>Genome sequencing of the rare red list fungi Phellinidium pouzarii.</title>
        <authorList>
            <person name="Buettner E."/>
            <person name="Kellner H."/>
        </authorList>
    </citation>
    <scope>NUCLEOTIDE SEQUENCE [LARGE SCALE GENOMIC DNA]</scope>
    <source>
        <strain evidence="5 6">DSM 108285</strain>
    </source>
</reference>
<evidence type="ECO:0000259" key="4">
    <source>
        <dbReference type="PROSITE" id="PS51204"/>
    </source>
</evidence>
<evidence type="ECO:0000313" key="6">
    <source>
        <dbReference type="Proteomes" id="UP000308199"/>
    </source>
</evidence>
<organism evidence="5 6">
    <name type="scientific">Phellinidium pouzarii</name>
    <dbReference type="NCBI Taxonomy" id="167371"/>
    <lineage>
        <taxon>Eukaryota</taxon>
        <taxon>Fungi</taxon>
        <taxon>Dikarya</taxon>
        <taxon>Basidiomycota</taxon>
        <taxon>Agaricomycotina</taxon>
        <taxon>Agaricomycetes</taxon>
        <taxon>Hymenochaetales</taxon>
        <taxon>Hymenochaetaceae</taxon>
        <taxon>Phellinidium</taxon>
    </lineage>
</organism>
<feature type="compositionally biased region" description="Polar residues" evidence="3">
    <location>
        <begin position="171"/>
        <end position="180"/>
    </location>
</feature>
<dbReference type="SMART" id="SM00573">
    <property type="entry name" value="HSA"/>
    <property type="match status" value="1"/>
</dbReference>
<dbReference type="PANTHER" id="PTHR46459">
    <property type="entry name" value="E1A-BINDING PROTEIN P400-RELATED"/>
    <property type="match status" value="1"/>
</dbReference>